<proteinExistence type="predicted"/>
<dbReference type="AlphaFoldDB" id="A0AAE0AQY8"/>
<feature type="compositionally biased region" description="Polar residues" evidence="1">
    <location>
        <begin position="1"/>
        <end position="27"/>
    </location>
</feature>
<evidence type="ECO:0000313" key="2">
    <source>
        <dbReference type="EMBL" id="KAK3221952.1"/>
    </source>
</evidence>
<name>A0AAE0AQY8_9ROSI</name>
<protein>
    <submittedName>
        <fullName evidence="2">Uncharacterized protein</fullName>
    </submittedName>
</protein>
<evidence type="ECO:0000313" key="3">
    <source>
        <dbReference type="Proteomes" id="UP001281410"/>
    </source>
</evidence>
<accession>A0AAE0AQY8</accession>
<comment type="caution">
    <text evidence="2">The sequence shown here is derived from an EMBL/GenBank/DDBJ whole genome shotgun (WGS) entry which is preliminary data.</text>
</comment>
<reference evidence="2" key="1">
    <citation type="journal article" date="2023" name="Plant J.">
        <title>Genome sequences and population genomics provide insights into the demographic history, inbreeding, and mutation load of two 'living fossil' tree species of Dipteronia.</title>
        <authorList>
            <person name="Feng Y."/>
            <person name="Comes H.P."/>
            <person name="Chen J."/>
            <person name="Zhu S."/>
            <person name="Lu R."/>
            <person name="Zhang X."/>
            <person name="Li P."/>
            <person name="Qiu J."/>
            <person name="Olsen K.M."/>
            <person name="Qiu Y."/>
        </authorList>
    </citation>
    <scope>NUCLEOTIDE SEQUENCE</scope>
    <source>
        <strain evidence="2">NBL</strain>
    </source>
</reference>
<evidence type="ECO:0000256" key="1">
    <source>
        <dbReference type="SAM" id="MobiDB-lite"/>
    </source>
</evidence>
<gene>
    <name evidence="2" type="ORF">Dsin_008977</name>
</gene>
<sequence>MASHGQVDTTRQTQLQRNPDGSVSTWQYDPDRVREQVVLYCAATDQLIDPRFRFNGLEVFSKELGESLGLSETDVAEHLSTLKSQMFEIFSIYENRYNH</sequence>
<dbReference type="EMBL" id="JANJYJ010000003">
    <property type="protein sequence ID" value="KAK3221952.1"/>
    <property type="molecule type" value="Genomic_DNA"/>
</dbReference>
<keyword evidence="3" id="KW-1185">Reference proteome</keyword>
<feature type="region of interest" description="Disordered" evidence="1">
    <location>
        <begin position="1"/>
        <end position="28"/>
    </location>
</feature>
<organism evidence="2 3">
    <name type="scientific">Dipteronia sinensis</name>
    <dbReference type="NCBI Taxonomy" id="43782"/>
    <lineage>
        <taxon>Eukaryota</taxon>
        <taxon>Viridiplantae</taxon>
        <taxon>Streptophyta</taxon>
        <taxon>Embryophyta</taxon>
        <taxon>Tracheophyta</taxon>
        <taxon>Spermatophyta</taxon>
        <taxon>Magnoliopsida</taxon>
        <taxon>eudicotyledons</taxon>
        <taxon>Gunneridae</taxon>
        <taxon>Pentapetalae</taxon>
        <taxon>rosids</taxon>
        <taxon>malvids</taxon>
        <taxon>Sapindales</taxon>
        <taxon>Sapindaceae</taxon>
        <taxon>Hippocastanoideae</taxon>
        <taxon>Acereae</taxon>
        <taxon>Dipteronia</taxon>
    </lineage>
</organism>
<dbReference type="Proteomes" id="UP001281410">
    <property type="component" value="Unassembled WGS sequence"/>
</dbReference>